<evidence type="ECO:0000313" key="3">
    <source>
        <dbReference type="Proteomes" id="UP001176961"/>
    </source>
</evidence>
<feature type="domain" description="Peptidase M13 C-terminal" evidence="1">
    <location>
        <begin position="11"/>
        <end position="118"/>
    </location>
</feature>
<reference evidence="2" key="1">
    <citation type="submission" date="2023-07" db="EMBL/GenBank/DDBJ databases">
        <authorList>
            <consortium name="CYATHOMIX"/>
        </authorList>
    </citation>
    <scope>NUCLEOTIDE SEQUENCE</scope>
    <source>
        <strain evidence="2">N/A</strain>
    </source>
</reference>
<dbReference type="GO" id="GO:0004222">
    <property type="term" value="F:metalloendopeptidase activity"/>
    <property type="evidence" value="ECO:0007669"/>
    <property type="project" value="InterPro"/>
</dbReference>
<dbReference type="InterPro" id="IPR018497">
    <property type="entry name" value="Peptidase_M13_C"/>
</dbReference>
<dbReference type="PANTHER" id="PTHR11733">
    <property type="entry name" value="ZINC METALLOPROTEASE FAMILY M13 NEPRILYSIN-RELATED"/>
    <property type="match status" value="1"/>
</dbReference>
<organism evidence="2 3">
    <name type="scientific">Cylicocyclus nassatus</name>
    <name type="common">Nematode worm</name>
    <dbReference type="NCBI Taxonomy" id="53992"/>
    <lineage>
        <taxon>Eukaryota</taxon>
        <taxon>Metazoa</taxon>
        <taxon>Ecdysozoa</taxon>
        <taxon>Nematoda</taxon>
        <taxon>Chromadorea</taxon>
        <taxon>Rhabditida</taxon>
        <taxon>Rhabditina</taxon>
        <taxon>Rhabditomorpha</taxon>
        <taxon>Strongyloidea</taxon>
        <taxon>Strongylidae</taxon>
        <taxon>Cylicocyclus</taxon>
    </lineage>
</organism>
<dbReference type="AlphaFoldDB" id="A0AA36H1V6"/>
<evidence type="ECO:0000313" key="2">
    <source>
        <dbReference type="EMBL" id="CAJ0602387.1"/>
    </source>
</evidence>
<proteinExistence type="predicted"/>
<accession>A0AA36H1V6</accession>
<dbReference type="Pfam" id="PF01431">
    <property type="entry name" value="Peptidase_M13"/>
    <property type="match status" value="1"/>
</dbReference>
<dbReference type="PANTHER" id="PTHR11733:SF237">
    <property type="entry name" value="NEPRILYSIN-LIKE 4"/>
    <property type="match status" value="1"/>
</dbReference>
<comment type="caution">
    <text evidence="2">The sequence shown here is derived from an EMBL/GenBank/DDBJ whole genome shotgun (WGS) entry which is preliminary data.</text>
</comment>
<dbReference type="Gene3D" id="3.40.390.10">
    <property type="entry name" value="Collagenase (Catalytic Domain)"/>
    <property type="match status" value="1"/>
</dbReference>
<name>A0AA36H1V6_CYLNA</name>
<sequence>MSFEVPGIGLKINGKLTQGENIADNGGAYKAYLEKHGGEEERINGMERYNNEQMFFLGYATMWCGHFTNDKLINRVLIDPHAPQRHRVNQMLANQSEFAAAFECEEGSAMNPTERCAVW</sequence>
<dbReference type="InterPro" id="IPR024079">
    <property type="entry name" value="MetalloPept_cat_dom_sf"/>
</dbReference>
<protein>
    <recommendedName>
        <fullName evidence="1">Peptidase M13 C-terminal domain-containing protein</fullName>
    </recommendedName>
</protein>
<keyword evidence="3" id="KW-1185">Reference proteome</keyword>
<dbReference type="SUPFAM" id="SSF55486">
    <property type="entry name" value="Metalloproteases ('zincins'), catalytic domain"/>
    <property type="match status" value="1"/>
</dbReference>
<dbReference type="PROSITE" id="PS51885">
    <property type="entry name" value="NEPRILYSIN"/>
    <property type="match status" value="1"/>
</dbReference>
<dbReference type="GO" id="GO:0016485">
    <property type="term" value="P:protein processing"/>
    <property type="evidence" value="ECO:0007669"/>
    <property type="project" value="TreeGrafter"/>
</dbReference>
<dbReference type="InterPro" id="IPR000718">
    <property type="entry name" value="Peptidase_M13"/>
</dbReference>
<dbReference type="GO" id="GO:0005886">
    <property type="term" value="C:plasma membrane"/>
    <property type="evidence" value="ECO:0007669"/>
    <property type="project" value="TreeGrafter"/>
</dbReference>
<dbReference type="EMBL" id="CATQJL010000305">
    <property type="protein sequence ID" value="CAJ0602387.1"/>
    <property type="molecule type" value="Genomic_DNA"/>
</dbReference>
<evidence type="ECO:0000259" key="1">
    <source>
        <dbReference type="Pfam" id="PF01431"/>
    </source>
</evidence>
<dbReference type="Proteomes" id="UP001176961">
    <property type="component" value="Unassembled WGS sequence"/>
</dbReference>
<gene>
    <name evidence="2" type="ORF">CYNAS_LOCUS14370</name>
</gene>